<feature type="compositionally biased region" description="Low complexity" evidence="2">
    <location>
        <begin position="264"/>
        <end position="284"/>
    </location>
</feature>
<comment type="caution">
    <text evidence="3">The sequence shown here is derived from an EMBL/GenBank/DDBJ whole genome shotgun (WGS) entry which is preliminary data.</text>
</comment>
<evidence type="ECO:0000313" key="3">
    <source>
        <dbReference type="EMBL" id="KAL3685540.1"/>
    </source>
</evidence>
<organism evidence="3 4">
    <name type="scientific">Riccia sorocarpa</name>
    <dbReference type="NCBI Taxonomy" id="122646"/>
    <lineage>
        <taxon>Eukaryota</taxon>
        <taxon>Viridiplantae</taxon>
        <taxon>Streptophyta</taxon>
        <taxon>Embryophyta</taxon>
        <taxon>Marchantiophyta</taxon>
        <taxon>Marchantiopsida</taxon>
        <taxon>Marchantiidae</taxon>
        <taxon>Marchantiales</taxon>
        <taxon>Ricciaceae</taxon>
        <taxon>Riccia</taxon>
    </lineage>
</organism>
<name>A0ABD3H5C4_9MARC</name>
<keyword evidence="4" id="KW-1185">Reference proteome</keyword>
<dbReference type="EMBL" id="JBJQOH010000006">
    <property type="protein sequence ID" value="KAL3685540.1"/>
    <property type="molecule type" value="Genomic_DNA"/>
</dbReference>
<proteinExistence type="predicted"/>
<evidence type="ECO:0000256" key="1">
    <source>
        <dbReference type="SAM" id="Coils"/>
    </source>
</evidence>
<feature type="region of interest" description="Disordered" evidence="2">
    <location>
        <begin position="199"/>
        <end position="304"/>
    </location>
</feature>
<gene>
    <name evidence="3" type="ORF">R1sor_003562</name>
</gene>
<feature type="coiled-coil region" evidence="1">
    <location>
        <begin position="43"/>
        <end position="70"/>
    </location>
</feature>
<reference evidence="3 4" key="1">
    <citation type="submission" date="2024-09" db="EMBL/GenBank/DDBJ databases">
        <title>Chromosome-scale assembly of Riccia sorocarpa.</title>
        <authorList>
            <person name="Paukszto L."/>
        </authorList>
    </citation>
    <scope>NUCLEOTIDE SEQUENCE [LARGE SCALE GENOMIC DNA]</scope>
    <source>
        <strain evidence="3">LP-2024</strain>
        <tissue evidence="3">Aerial parts of the thallus</tissue>
    </source>
</reference>
<dbReference type="AlphaFoldDB" id="A0ABD3H5C4"/>
<protein>
    <submittedName>
        <fullName evidence="3">Uncharacterized protein</fullName>
    </submittedName>
</protein>
<evidence type="ECO:0000313" key="4">
    <source>
        <dbReference type="Proteomes" id="UP001633002"/>
    </source>
</evidence>
<accession>A0ABD3H5C4</accession>
<sequence>MASSSKTPSWLPELLAMGYDESLPAPINVASQTAMAMVSSQQVHATIQQLDRAAVTLNNAEAEKDESLQLGQAALILETLGIFHWMKIQFVFTIGGEEKALALVQQYHEELPDILECDTEEEERSEILAANIMLALSWEDLEKTCPEIKKMEDKPDSPDVQTLVKSNPLISFDHFTEEEKLACSEELENFSTTQASGLDYKTESLMSPDNLRTEEIRGTKKRVRPSNSLNINAPPTRLVPMGRGQRLRGGRTHQGYRNARTPPSRSSRSSSSMSSGVHSVTSNSYRGGHRGKGSPLPRRNIDFQ</sequence>
<dbReference type="Proteomes" id="UP001633002">
    <property type="component" value="Unassembled WGS sequence"/>
</dbReference>
<keyword evidence="1" id="KW-0175">Coiled coil</keyword>
<evidence type="ECO:0000256" key="2">
    <source>
        <dbReference type="SAM" id="MobiDB-lite"/>
    </source>
</evidence>